<comment type="caution">
    <text evidence="1">The sequence shown here is derived from an EMBL/GenBank/DDBJ whole genome shotgun (WGS) entry which is preliminary data.</text>
</comment>
<organism evidence="1 2">
    <name type="scientific">Rhizophagus irregularis</name>
    <dbReference type="NCBI Taxonomy" id="588596"/>
    <lineage>
        <taxon>Eukaryota</taxon>
        <taxon>Fungi</taxon>
        <taxon>Fungi incertae sedis</taxon>
        <taxon>Mucoromycota</taxon>
        <taxon>Glomeromycotina</taxon>
        <taxon>Glomeromycetes</taxon>
        <taxon>Glomerales</taxon>
        <taxon>Glomeraceae</taxon>
        <taxon>Rhizophagus</taxon>
    </lineage>
</organism>
<dbReference type="Proteomes" id="UP000233469">
    <property type="component" value="Unassembled WGS sequence"/>
</dbReference>
<dbReference type="VEuPathDB" id="FungiDB:RhiirFUN_014597"/>
<reference evidence="1 2" key="2">
    <citation type="submission" date="2017-10" db="EMBL/GenBank/DDBJ databases">
        <title>Extensive intraspecific genome diversity in a model arbuscular mycorrhizal fungus.</title>
        <authorList>
            <person name="Chen E.C.H."/>
            <person name="Morin E."/>
            <person name="Baudet D."/>
            <person name="Noel J."/>
            <person name="Ndikumana S."/>
            <person name="Charron P."/>
            <person name="St-Onge C."/>
            <person name="Giorgi J."/>
            <person name="Grigoriev I.V."/>
            <person name="Roux C."/>
            <person name="Martin F.M."/>
            <person name="Corradi N."/>
        </authorList>
    </citation>
    <scope>NUCLEOTIDE SEQUENCE [LARGE SCALE GENOMIC DNA]</scope>
    <source>
        <strain evidence="1 2">C2</strain>
    </source>
</reference>
<gene>
    <name evidence="1" type="ORF">RhiirC2_294282</name>
</gene>
<name>A0A2N1NKS3_9GLOM</name>
<reference evidence="1 2" key="1">
    <citation type="submission" date="2016-04" db="EMBL/GenBank/DDBJ databases">
        <title>Genome analyses suggest a sexual origin of heterokaryosis in a supposedly ancient asexual fungus.</title>
        <authorList>
            <person name="Ropars J."/>
            <person name="Sedzielewska K."/>
            <person name="Noel J."/>
            <person name="Charron P."/>
            <person name="Farinelli L."/>
            <person name="Marton T."/>
            <person name="Kruger M."/>
            <person name="Pelin A."/>
            <person name="Brachmann A."/>
            <person name="Corradi N."/>
        </authorList>
    </citation>
    <scope>NUCLEOTIDE SEQUENCE [LARGE SCALE GENOMIC DNA]</scope>
    <source>
        <strain evidence="1 2">C2</strain>
    </source>
</reference>
<proteinExistence type="predicted"/>
<evidence type="ECO:0000313" key="2">
    <source>
        <dbReference type="Proteomes" id="UP000233469"/>
    </source>
</evidence>
<evidence type="ECO:0000313" key="1">
    <source>
        <dbReference type="EMBL" id="PKK74444.1"/>
    </source>
</evidence>
<protein>
    <submittedName>
        <fullName evidence="1">Uncharacterized protein</fullName>
    </submittedName>
</protein>
<sequence length="69" mass="8023">MYYCPLPAIGTIRQFPPATYRLEDDEEELVQCIKEIKRRLGNIGTMLADNNEASIFQPSFKPRYISLKE</sequence>
<dbReference type="AlphaFoldDB" id="A0A2N1NKS3"/>
<accession>A0A2N1NKS3</accession>
<dbReference type="EMBL" id="LLXL01000303">
    <property type="protein sequence ID" value="PKK74444.1"/>
    <property type="molecule type" value="Genomic_DNA"/>
</dbReference>